<dbReference type="VEuPathDB" id="FungiDB:EMCG_08019"/>
<dbReference type="GO" id="GO:0009272">
    <property type="term" value="P:fungal-type cell wall biogenesis"/>
    <property type="evidence" value="ECO:0007669"/>
    <property type="project" value="TreeGrafter"/>
</dbReference>
<dbReference type="STRING" id="73230.A0A2B7Z820"/>
<dbReference type="GO" id="GO:0008496">
    <property type="term" value="F:mannan endo-1,6-alpha-mannosidase activity"/>
    <property type="evidence" value="ECO:0007669"/>
    <property type="project" value="UniProtKB-UniRule"/>
</dbReference>
<dbReference type="Proteomes" id="UP000226031">
    <property type="component" value="Unassembled WGS sequence"/>
</dbReference>
<name>A0A2B7Z820_9EURO</name>
<dbReference type="EMBL" id="PDND01000089">
    <property type="protein sequence ID" value="PGH32554.1"/>
    <property type="molecule type" value="Genomic_DNA"/>
</dbReference>
<evidence type="ECO:0000256" key="1">
    <source>
        <dbReference type="ARBA" id="ARBA00001452"/>
    </source>
</evidence>
<keyword evidence="7 12" id="KW-0472">Membrane</keyword>
<keyword evidence="6 10" id="KW-0378">Hydrolase</keyword>
<keyword evidence="12" id="KW-0812">Transmembrane</keyword>
<protein>
    <recommendedName>
        <fullName evidence="4 10">Mannan endo-1,6-alpha-mannosidase</fullName>
        <ecNumber evidence="4 10">3.2.1.101</ecNumber>
    </recommendedName>
</protein>
<reference evidence="14 15" key="1">
    <citation type="submission" date="2017-10" db="EMBL/GenBank/DDBJ databases">
        <title>Comparative genomics in systemic dimorphic fungi from Ajellomycetaceae.</title>
        <authorList>
            <person name="Munoz J.F."/>
            <person name="Mcewen J.G."/>
            <person name="Clay O.K."/>
            <person name="Cuomo C.A."/>
        </authorList>
    </citation>
    <scope>NUCLEOTIDE SEQUENCE [LARGE SCALE GENOMIC DNA]</scope>
    <source>
        <strain evidence="14 15">UAMH4076</strain>
    </source>
</reference>
<evidence type="ECO:0000256" key="3">
    <source>
        <dbReference type="ARBA" id="ARBA00009699"/>
    </source>
</evidence>
<keyword evidence="8" id="KW-0325">Glycoprotein</keyword>
<accession>A0A2B7Z820</accession>
<comment type="catalytic activity">
    <reaction evidence="1 10">
        <text>Random hydrolysis of (1-&gt;6)-alpha-D-mannosidic linkages in unbranched (1-&gt;6)-mannans.</text>
        <dbReference type="EC" id="3.2.1.101"/>
    </reaction>
</comment>
<dbReference type="InterPro" id="IPR008928">
    <property type="entry name" value="6-hairpin_glycosidase_sf"/>
</dbReference>
<dbReference type="PIRSF" id="PIRSF016302">
    <property type="entry name" value="Man_a_manosd"/>
    <property type="match status" value="1"/>
</dbReference>
<dbReference type="InterPro" id="IPR014480">
    <property type="entry name" value="Mannan-1_6-alpha_mannosidase"/>
</dbReference>
<dbReference type="AlphaFoldDB" id="A0A2B7Z820"/>
<evidence type="ECO:0000256" key="9">
    <source>
        <dbReference type="ARBA" id="ARBA00023295"/>
    </source>
</evidence>
<organism evidence="14 15">
    <name type="scientific">[Emmonsia] crescens</name>
    <dbReference type="NCBI Taxonomy" id="73230"/>
    <lineage>
        <taxon>Eukaryota</taxon>
        <taxon>Fungi</taxon>
        <taxon>Dikarya</taxon>
        <taxon>Ascomycota</taxon>
        <taxon>Pezizomycotina</taxon>
        <taxon>Eurotiomycetes</taxon>
        <taxon>Eurotiomycetidae</taxon>
        <taxon>Onygenales</taxon>
        <taxon>Ajellomycetaceae</taxon>
        <taxon>Emergomyces</taxon>
    </lineage>
</organism>
<keyword evidence="12" id="KW-1133">Transmembrane helix</keyword>
<feature type="compositionally biased region" description="Gly residues" evidence="11">
    <location>
        <begin position="414"/>
        <end position="433"/>
    </location>
</feature>
<evidence type="ECO:0000256" key="4">
    <source>
        <dbReference type="ARBA" id="ARBA00012350"/>
    </source>
</evidence>
<keyword evidence="15" id="KW-1185">Reference proteome</keyword>
<evidence type="ECO:0000256" key="6">
    <source>
        <dbReference type="ARBA" id="ARBA00022801"/>
    </source>
</evidence>
<keyword evidence="9 10" id="KW-0326">Glycosidase</keyword>
<proteinExistence type="inferred from homology"/>
<evidence type="ECO:0000256" key="12">
    <source>
        <dbReference type="SAM" id="Phobius"/>
    </source>
</evidence>
<keyword evidence="5 13" id="KW-0732">Signal</keyword>
<feature type="compositionally biased region" description="Low complexity" evidence="11">
    <location>
        <begin position="434"/>
        <end position="446"/>
    </location>
</feature>
<feature type="region of interest" description="Disordered" evidence="11">
    <location>
        <begin position="401"/>
        <end position="446"/>
    </location>
</feature>
<evidence type="ECO:0000313" key="15">
    <source>
        <dbReference type="Proteomes" id="UP000226031"/>
    </source>
</evidence>
<evidence type="ECO:0000313" key="14">
    <source>
        <dbReference type="EMBL" id="PGH32554.1"/>
    </source>
</evidence>
<feature type="region of interest" description="Disordered" evidence="11">
    <location>
        <begin position="363"/>
        <end position="383"/>
    </location>
</feature>
<evidence type="ECO:0000256" key="8">
    <source>
        <dbReference type="ARBA" id="ARBA00023180"/>
    </source>
</evidence>
<feature type="signal peptide" evidence="13">
    <location>
        <begin position="1"/>
        <end position="23"/>
    </location>
</feature>
<evidence type="ECO:0000256" key="10">
    <source>
        <dbReference type="PIRNR" id="PIRNR016302"/>
    </source>
</evidence>
<dbReference type="SUPFAM" id="SSF48208">
    <property type="entry name" value="Six-hairpin glycosidases"/>
    <property type="match status" value="1"/>
</dbReference>
<evidence type="ECO:0000256" key="13">
    <source>
        <dbReference type="SAM" id="SignalP"/>
    </source>
</evidence>
<feature type="chain" id="PRO_5012428396" description="Mannan endo-1,6-alpha-mannosidase" evidence="13">
    <location>
        <begin position="24"/>
        <end position="475"/>
    </location>
</feature>
<dbReference type="GO" id="GO:0016052">
    <property type="term" value="P:carbohydrate catabolic process"/>
    <property type="evidence" value="ECO:0007669"/>
    <property type="project" value="InterPro"/>
</dbReference>
<dbReference type="PANTHER" id="PTHR12145:SF41">
    <property type="entry name" value="MANNAN ENDO-1,6-ALPHA-MANNOSIDASE"/>
    <property type="match status" value="1"/>
</dbReference>
<comment type="similarity">
    <text evidence="3 10">Belongs to the glycosyl hydrolase 76 family.</text>
</comment>
<evidence type="ECO:0000256" key="2">
    <source>
        <dbReference type="ARBA" id="ARBA00004308"/>
    </source>
</evidence>
<sequence length="475" mass="50928">MKAEQFWAALVTSVSLGTRAVVALDNELNVNSIDSTKTAATAIARGAVKFYRGNEPGAAPGIVPEPYTWWQSAVLFGTLVDYWHFTGDSSYNDIVKQGLLSQTGRNNDFQPQNQSPEMANTDQAQWGLAALSAAEFSFDAPGSDEPQWVDLAKAVFDTQARRWDDEKCGGGLKRHITTLKGGASVKNSMANGAFFELSSRLARYTRNETYANWAGKSWDWMSDVGLLTNDFKVFDATDGETDCKEISRLQWSVNVGAILSGAANMYNTTNGDSTWKTRVEGLLKGANVFFKNDIMFEFACEADSKCNLNQKTFKAILSKALRNTVQLAPFMNDIVLPKVKASAIAAVDECENEDGFQMCDYDWVDIDNDDDDDDDDDDKDDDETLGEQLSALQIVLASLAGEASPPGRDNGPGNSPGGGNSGGGAGGGSGGTPTNGAPPSTSSPSAALPVMELDFQQWGVIIGMTGLSAVLALVM</sequence>
<dbReference type="EC" id="3.2.1.101" evidence="4 10"/>
<dbReference type="FunFam" id="1.50.10.20:FF:000006">
    <property type="entry name" value="Mannan endo-1,6-alpha-mannosidase"/>
    <property type="match status" value="1"/>
</dbReference>
<dbReference type="Pfam" id="PF03663">
    <property type="entry name" value="Glyco_hydro_76"/>
    <property type="match status" value="1"/>
</dbReference>
<dbReference type="Gene3D" id="1.50.10.20">
    <property type="match status" value="1"/>
</dbReference>
<dbReference type="PANTHER" id="PTHR12145">
    <property type="entry name" value="MANNAN ENDO-1,6-ALPHA-MANNOSIDASE DCW1"/>
    <property type="match status" value="1"/>
</dbReference>
<comment type="subcellular location">
    <subcellularLocation>
        <location evidence="2">Endomembrane system</location>
    </subcellularLocation>
</comment>
<feature type="compositionally biased region" description="Low complexity" evidence="11">
    <location>
        <begin position="404"/>
        <end position="413"/>
    </location>
</feature>
<gene>
    <name evidence="14" type="ORF">GX50_04659</name>
</gene>
<feature type="transmembrane region" description="Helical" evidence="12">
    <location>
        <begin position="455"/>
        <end position="474"/>
    </location>
</feature>
<evidence type="ECO:0000256" key="5">
    <source>
        <dbReference type="ARBA" id="ARBA00022729"/>
    </source>
</evidence>
<dbReference type="InterPro" id="IPR005198">
    <property type="entry name" value="Glyco_hydro_76"/>
</dbReference>
<comment type="caution">
    <text evidence="14">The sequence shown here is derived from an EMBL/GenBank/DDBJ whole genome shotgun (WGS) entry which is preliminary data.</text>
</comment>
<evidence type="ECO:0000256" key="7">
    <source>
        <dbReference type="ARBA" id="ARBA00023136"/>
    </source>
</evidence>
<evidence type="ECO:0000256" key="11">
    <source>
        <dbReference type="SAM" id="MobiDB-lite"/>
    </source>
</evidence>
<dbReference type="GO" id="GO:0012505">
    <property type="term" value="C:endomembrane system"/>
    <property type="evidence" value="ECO:0007669"/>
    <property type="project" value="UniProtKB-SubCell"/>
</dbReference>